<dbReference type="AlphaFoldDB" id="A0A2A9HAH6"/>
<comment type="caution">
    <text evidence="3">The sequence shown here is derived from an EMBL/GenBank/DDBJ whole genome shotgun (WGS) entry which is preliminary data.</text>
</comment>
<sequence length="94" mass="9384">MAADLPAGPAAGATDTHGHEREPWLTLGPAPLLWRGAGLALLGLGLGLGAVQLLRWSVLLLPASLVLGGGAVLAAWAAAIHITGGERFDDGGCD</sequence>
<keyword evidence="2" id="KW-1133">Transmembrane helix</keyword>
<keyword evidence="2" id="KW-0472">Membrane</keyword>
<feature type="region of interest" description="Disordered" evidence="1">
    <location>
        <begin position="1"/>
        <end position="23"/>
    </location>
</feature>
<feature type="compositionally biased region" description="Low complexity" evidence="1">
    <location>
        <begin position="1"/>
        <end position="15"/>
    </location>
</feature>
<dbReference type="EMBL" id="PDJQ01000001">
    <property type="protein sequence ID" value="PFG72957.1"/>
    <property type="molecule type" value="Genomic_DNA"/>
</dbReference>
<accession>A0A2A9HAH6</accession>
<keyword evidence="4" id="KW-1185">Reference proteome</keyword>
<organism evidence="3 4">
    <name type="scientific">Tepidiforma thermophila (strain KCTC 52669 / CGMCC 1.13589 / G233)</name>
    <dbReference type="NCBI Taxonomy" id="2761530"/>
    <lineage>
        <taxon>Bacteria</taxon>
        <taxon>Bacillati</taxon>
        <taxon>Chloroflexota</taxon>
        <taxon>Tepidiformia</taxon>
        <taxon>Tepidiformales</taxon>
        <taxon>Tepidiformaceae</taxon>
        <taxon>Tepidiforma</taxon>
    </lineage>
</organism>
<feature type="transmembrane region" description="Helical" evidence="2">
    <location>
        <begin position="32"/>
        <end position="51"/>
    </location>
</feature>
<gene>
    <name evidence="3" type="ORF">A9A59_0150</name>
</gene>
<proteinExistence type="predicted"/>
<name>A0A2A9HAH6_TEPT2</name>
<feature type="transmembrane region" description="Helical" evidence="2">
    <location>
        <begin position="58"/>
        <end position="82"/>
    </location>
</feature>
<evidence type="ECO:0000313" key="3">
    <source>
        <dbReference type="EMBL" id="PFG72957.1"/>
    </source>
</evidence>
<evidence type="ECO:0000256" key="1">
    <source>
        <dbReference type="SAM" id="MobiDB-lite"/>
    </source>
</evidence>
<dbReference type="Proteomes" id="UP000223071">
    <property type="component" value="Unassembled WGS sequence"/>
</dbReference>
<evidence type="ECO:0000256" key="2">
    <source>
        <dbReference type="SAM" id="Phobius"/>
    </source>
</evidence>
<dbReference type="RefSeq" id="WP_098502450.1">
    <property type="nucleotide sequence ID" value="NZ_PDJQ01000001.1"/>
</dbReference>
<protein>
    <submittedName>
        <fullName evidence="3">Uncharacterized protein</fullName>
    </submittedName>
</protein>
<evidence type="ECO:0000313" key="4">
    <source>
        <dbReference type="Proteomes" id="UP000223071"/>
    </source>
</evidence>
<keyword evidence="2" id="KW-0812">Transmembrane</keyword>
<reference evidence="3 4" key="1">
    <citation type="submission" date="2017-09" db="EMBL/GenBank/DDBJ databases">
        <title>Sequencing the genomes of two abundant thermophiles in Great Basin hot springs: Thermocrinis jamiesonii and novel Chloroflexi Thermoflexus hugenholtzii.</title>
        <authorList>
            <person name="Hedlund B."/>
        </authorList>
    </citation>
    <scope>NUCLEOTIDE SEQUENCE [LARGE SCALE GENOMIC DNA]</scope>
    <source>
        <strain evidence="3 4">G233</strain>
    </source>
</reference>